<reference evidence="7" key="2">
    <citation type="journal article" date="2017" name="Plant Physiol. Biochem.">
        <title>Differential oxidative and antioxidative response of duckweed Lemna minor toward plant growth promoting/inhibiting bacteria.</title>
        <authorList>
            <person name="Ishizawa H."/>
            <person name="Kuroda M."/>
            <person name="Morikawa M."/>
            <person name="Ike M."/>
        </authorList>
    </citation>
    <scope>NUCLEOTIDE SEQUENCE [LARGE SCALE GENOMIC DNA]</scope>
    <source>
        <strain evidence="7">M6</strain>
    </source>
</reference>
<keyword evidence="2" id="KW-0479">Metal-binding</keyword>
<dbReference type="SUPFAM" id="SSF54292">
    <property type="entry name" value="2Fe-2S ferredoxin-like"/>
    <property type="match status" value="1"/>
</dbReference>
<feature type="domain" description="2Fe-2S ferredoxin-type" evidence="5">
    <location>
        <begin position="3"/>
        <end position="107"/>
    </location>
</feature>
<evidence type="ECO:0000313" key="7">
    <source>
        <dbReference type="Proteomes" id="UP000278756"/>
    </source>
</evidence>
<evidence type="ECO:0000256" key="3">
    <source>
        <dbReference type="ARBA" id="ARBA00023004"/>
    </source>
</evidence>
<dbReference type="InterPro" id="IPR036010">
    <property type="entry name" value="2Fe-2S_ferredoxin-like_sf"/>
</dbReference>
<dbReference type="Pfam" id="PF00111">
    <property type="entry name" value="Fer2"/>
    <property type="match status" value="1"/>
</dbReference>
<dbReference type="PANTHER" id="PTHR23426:SF63">
    <property type="entry name" value="TRANSFER PROTEIN, PUTATIVE-RELATED"/>
    <property type="match status" value="1"/>
</dbReference>
<dbReference type="InterPro" id="IPR001055">
    <property type="entry name" value="Adrenodoxin-like"/>
</dbReference>
<proteinExistence type="predicted"/>
<evidence type="ECO:0000256" key="2">
    <source>
        <dbReference type="ARBA" id="ARBA00022723"/>
    </source>
</evidence>
<organism evidence="6 7">
    <name type="scientific">Asticcacaulis excentricus</name>
    <dbReference type="NCBI Taxonomy" id="78587"/>
    <lineage>
        <taxon>Bacteria</taxon>
        <taxon>Pseudomonadati</taxon>
        <taxon>Pseudomonadota</taxon>
        <taxon>Alphaproteobacteria</taxon>
        <taxon>Caulobacterales</taxon>
        <taxon>Caulobacteraceae</taxon>
        <taxon>Asticcacaulis</taxon>
    </lineage>
</organism>
<dbReference type="InterPro" id="IPR001041">
    <property type="entry name" value="2Fe-2S_ferredoxin-type"/>
</dbReference>
<dbReference type="PRINTS" id="PR00355">
    <property type="entry name" value="ADRENODOXIN"/>
</dbReference>
<gene>
    <name evidence="6" type="ORF">EM6_0932</name>
</gene>
<evidence type="ECO:0000313" key="6">
    <source>
        <dbReference type="EMBL" id="BBF80352.1"/>
    </source>
</evidence>
<dbReference type="AlphaFoldDB" id="A0A3G9FZ03"/>
<dbReference type="Proteomes" id="UP000278756">
    <property type="component" value="Chromosome 1"/>
</dbReference>
<dbReference type="PANTHER" id="PTHR23426">
    <property type="entry name" value="FERREDOXIN/ADRENODOXIN"/>
    <property type="match status" value="1"/>
</dbReference>
<dbReference type="InterPro" id="IPR012675">
    <property type="entry name" value="Beta-grasp_dom_sf"/>
</dbReference>
<evidence type="ECO:0000259" key="5">
    <source>
        <dbReference type="PROSITE" id="PS51085"/>
    </source>
</evidence>
<dbReference type="OrthoDB" id="9799640at2"/>
<evidence type="ECO:0000256" key="1">
    <source>
        <dbReference type="ARBA" id="ARBA00022714"/>
    </source>
</evidence>
<dbReference type="RefSeq" id="WP_126420629.1">
    <property type="nucleotide sequence ID" value="NZ_AP018827.1"/>
</dbReference>
<accession>A0A3G9FZ03</accession>
<sequence>MSDELHILCTDRDGVQHTLPAIDGWRIMEIIRDNGLPIKAECGGALECATCHVYVGADWLPKLIEKSDEEEEKLDEAFLVKRNSRLSCQILMRDDLNGLEVTLAPEG</sequence>
<evidence type="ECO:0000256" key="4">
    <source>
        <dbReference type="ARBA" id="ARBA00023014"/>
    </source>
</evidence>
<keyword evidence="3" id="KW-0408">Iron</keyword>
<dbReference type="GO" id="GO:0140647">
    <property type="term" value="P:P450-containing electron transport chain"/>
    <property type="evidence" value="ECO:0007669"/>
    <property type="project" value="InterPro"/>
</dbReference>
<dbReference type="GO" id="GO:0046872">
    <property type="term" value="F:metal ion binding"/>
    <property type="evidence" value="ECO:0007669"/>
    <property type="project" value="UniProtKB-KW"/>
</dbReference>
<dbReference type="GO" id="GO:0051537">
    <property type="term" value="F:2 iron, 2 sulfur cluster binding"/>
    <property type="evidence" value="ECO:0007669"/>
    <property type="project" value="UniProtKB-KW"/>
</dbReference>
<keyword evidence="4" id="KW-0411">Iron-sulfur</keyword>
<name>A0A3G9FZ03_9CAUL</name>
<reference evidence="7" key="1">
    <citation type="journal article" date="2017" name="Biotechnol. Biofuels">
        <title>Evaluation of environmental bacterial communities as a factor affecting the growth of duckweed Lemna minor.</title>
        <authorList>
            <person name="Ishizawa H."/>
            <person name="Kuroda M."/>
            <person name="Morikawa M."/>
            <person name="Ike M."/>
        </authorList>
    </citation>
    <scope>NUCLEOTIDE SEQUENCE [LARGE SCALE GENOMIC DNA]</scope>
    <source>
        <strain evidence="7">M6</strain>
    </source>
</reference>
<dbReference type="Gene3D" id="3.10.20.30">
    <property type="match status" value="1"/>
</dbReference>
<keyword evidence="1" id="KW-0001">2Fe-2S</keyword>
<dbReference type="CDD" id="cd00207">
    <property type="entry name" value="fer2"/>
    <property type="match status" value="1"/>
</dbReference>
<protein>
    <submittedName>
        <fullName evidence="6">Ferredoxin, 2Fe-2S</fullName>
    </submittedName>
</protein>
<dbReference type="PROSITE" id="PS51085">
    <property type="entry name" value="2FE2S_FER_2"/>
    <property type="match status" value="1"/>
</dbReference>
<dbReference type="GO" id="GO:0009055">
    <property type="term" value="F:electron transfer activity"/>
    <property type="evidence" value="ECO:0007669"/>
    <property type="project" value="TreeGrafter"/>
</dbReference>
<dbReference type="EMBL" id="AP018827">
    <property type="protein sequence ID" value="BBF80352.1"/>
    <property type="molecule type" value="Genomic_DNA"/>
</dbReference>